<evidence type="ECO:0000313" key="2">
    <source>
        <dbReference type="Proteomes" id="UP000232638"/>
    </source>
</evidence>
<reference evidence="1 2" key="1">
    <citation type="submission" date="2017-03" db="EMBL/GenBank/DDBJ databases">
        <title>Complete genome sequence of Candidatus 'Thiodictyon syntrophicum' sp. nov. strain Cad16T, a photolithoautotroph purple sulfur bacterium isolated from an alpine meromictic lake.</title>
        <authorList>
            <person name="Luedin S.M."/>
            <person name="Pothier J.F."/>
            <person name="Danza F."/>
            <person name="Storelli N."/>
            <person name="Wittwer M."/>
            <person name="Tonolla M."/>
        </authorList>
    </citation>
    <scope>NUCLEOTIDE SEQUENCE [LARGE SCALE GENOMIC DNA]</scope>
    <source>
        <strain evidence="1 2">Cad16T</strain>
    </source>
</reference>
<proteinExistence type="predicted"/>
<gene>
    <name evidence="1" type="ORF">THSYN_06390</name>
</gene>
<name>A0A2K8U4V1_9GAMM</name>
<keyword evidence="2" id="KW-1185">Reference proteome</keyword>
<sequence length="64" mass="7598">MDYETLARGRLRLRPATENLPYWKADYAKMKGPMFFGEAPDFDEILRIVGEFQDRFNDQGRHTD</sequence>
<accession>A0A2K8U4V1</accession>
<dbReference type="KEGG" id="tsy:THSYN_06390"/>
<evidence type="ECO:0000313" key="1">
    <source>
        <dbReference type="EMBL" id="AUB80616.1"/>
    </source>
</evidence>
<dbReference type="Proteomes" id="UP000232638">
    <property type="component" value="Chromosome"/>
</dbReference>
<organism evidence="1 2">
    <name type="scientific">Candidatus Thiodictyon syntrophicum</name>
    <dbReference type="NCBI Taxonomy" id="1166950"/>
    <lineage>
        <taxon>Bacteria</taxon>
        <taxon>Pseudomonadati</taxon>
        <taxon>Pseudomonadota</taxon>
        <taxon>Gammaproteobacteria</taxon>
        <taxon>Chromatiales</taxon>
        <taxon>Chromatiaceae</taxon>
        <taxon>Thiodictyon</taxon>
    </lineage>
</organism>
<protein>
    <submittedName>
        <fullName evidence="1">Uncharacterized protein</fullName>
    </submittedName>
</protein>
<dbReference type="AlphaFoldDB" id="A0A2K8U4V1"/>
<dbReference type="RefSeq" id="WP_100918410.1">
    <property type="nucleotide sequence ID" value="NZ_CP020370.1"/>
</dbReference>
<dbReference type="EMBL" id="CP020370">
    <property type="protein sequence ID" value="AUB80616.1"/>
    <property type="molecule type" value="Genomic_DNA"/>
</dbReference>